<gene>
    <name evidence="1" type="ORF">PITCH_A350040</name>
</gene>
<proteinExistence type="predicted"/>
<sequence length="50" mass="5605">MDRNTILLETLGIYVRHIVGDSADFLFMGRQTGKTKAKGIYHVKLLQGPT</sequence>
<accession>A0A445MZQ8</accession>
<evidence type="ECO:0000313" key="1">
    <source>
        <dbReference type="EMBL" id="SPD74831.1"/>
    </source>
</evidence>
<protein>
    <submittedName>
        <fullName evidence="1">Uncharacterized protein</fullName>
    </submittedName>
</protein>
<organism evidence="1">
    <name type="scientific">uncultured Desulfobacterium sp</name>
    <dbReference type="NCBI Taxonomy" id="201089"/>
    <lineage>
        <taxon>Bacteria</taxon>
        <taxon>Pseudomonadati</taxon>
        <taxon>Thermodesulfobacteriota</taxon>
        <taxon>Desulfobacteria</taxon>
        <taxon>Desulfobacterales</taxon>
        <taxon>Desulfobacteriaceae</taxon>
        <taxon>Desulfobacterium</taxon>
        <taxon>environmental samples</taxon>
    </lineage>
</organism>
<reference evidence="1" key="1">
    <citation type="submission" date="2018-01" db="EMBL/GenBank/DDBJ databases">
        <authorList>
            <person name="Regsiter A."/>
            <person name="William W."/>
        </authorList>
    </citation>
    <scope>NUCLEOTIDE SEQUENCE</scope>
    <source>
        <strain evidence="1">TRIP AH-1</strain>
    </source>
</reference>
<name>A0A445MZQ8_9BACT</name>
<dbReference type="AlphaFoldDB" id="A0A445MZQ8"/>
<dbReference type="EMBL" id="OJIN01000176">
    <property type="protein sequence ID" value="SPD74831.1"/>
    <property type="molecule type" value="Genomic_DNA"/>
</dbReference>